<feature type="domain" description="Fimbrial-type adhesion" evidence="5">
    <location>
        <begin position="198"/>
        <end position="299"/>
    </location>
</feature>
<dbReference type="KEGG" id="tci:A7K98_20530"/>
<evidence type="ECO:0000313" key="9">
    <source>
        <dbReference type="Proteomes" id="UP000195729"/>
    </source>
</evidence>
<evidence type="ECO:0000259" key="5">
    <source>
        <dbReference type="Pfam" id="PF00419"/>
    </source>
</evidence>
<evidence type="ECO:0000256" key="3">
    <source>
        <dbReference type="ARBA" id="ARBA00023263"/>
    </source>
</evidence>
<evidence type="ECO:0000256" key="4">
    <source>
        <dbReference type="SAM" id="SignalP"/>
    </source>
</evidence>
<comment type="subcellular location">
    <subcellularLocation>
        <location evidence="1">Fimbrium</location>
    </subcellularLocation>
</comment>
<evidence type="ECO:0000256" key="1">
    <source>
        <dbReference type="ARBA" id="ARBA00004561"/>
    </source>
</evidence>
<evidence type="ECO:0000313" key="8">
    <source>
        <dbReference type="EMBL" id="ARV00370.1"/>
    </source>
</evidence>
<evidence type="ECO:0000313" key="10">
    <source>
        <dbReference type="Proteomes" id="UP000195814"/>
    </source>
</evidence>
<dbReference type="InterPro" id="IPR015243">
    <property type="entry name" value="FimH_man-bd"/>
</dbReference>
<dbReference type="OrthoDB" id="6466816at2"/>
<organism evidence="7 10">
    <name type="scientific">Tatumella citrea</name>
    <name type="common">Pantoea citrea</name>
    <dbReference type="NCBI Taxonomy" id="53336"/>
    <lineage>
        <taxon>Bacteria</taxon>
        <taxon>Pseudomonadati</taxon>
        <taxon>Pseudomonadota</taxon>
        <taxon>Gammaproteobacteria</taxon>
        <taxon>Enterobacterales</taxon>
        <taxon>Erwiniaceae</taxon>
        <taxon>Tatumella</taxon>
    </lineage>
</organism>
<evidence type="ECO:0000259" key="6">
    <source>
        <dbReference type="Pfam" id="PF09160"/>
    </source>
</evidence>
<dbReference type="Proteomes" id="UP000195729">
    <property type="component" value="Chromosome"/>
</dbReference>
<feature type="domain" description="FimH mannose-binding" evidence="6">
    <location>
        <begin position="24"/>
        <end position="167"/>
    </location>
</feature>
<dbReference type="PANTHER" id="PTHR33420:SF14">
    <property type="entry name" value="TYPE 1 FIMBRIN D-MANNOSE SPECIFIC ADHESIN"/>
    <property type="match status" value="1"/>
</dbReference>
<dbReference type="AlphaFoldDB" id="A0A1Y0LE26"/>
<gene>
    <name evidence="7" type="ORF">A7K98_20530</name>
    <name evidence="8" type="ORF">A7K99_20515</name>
</gene>
<dbReference type="InterPro" id="IPR036937">
    <property type="entry name" value="Adhesion_dom_fimbrial_sf"/>
</dbReference>
<dbReference type="GO" id="GO:0043709">
    <property type="term" value="P:cell adhesion involved in single-species biofilm formation"/>
    <property type="evidence" value="ECO:0007669"/>
    <property type="project" value="TreeGrafter"/>
</dbReference>
<accession>A0A1Y0LE26</accession>
<evidence type="ECO:0000256" key="2">
    <source>
        <dbReference type="ARBA" id="ARBA00006671"/>
    </source>
</evidence>
<sequence>MVANILSFFIAILILMGNAQAFTCQANGTTMSGSGTVTVPVTLTPSVQANENLVVNLGNSIQCKNDAPQQYTDPIRVGTASAYAGALSSFTGSITYNGSTYSFPLASPTPWVPTPNGSYQPWNTILYLSPTGAASGVVIQAGQIFASLSLQKENTSTGGVSQTIIWNLRANNTVTVPTGGCDVSSRNVTVQLPDYPGSASVPLTVHCGSTKALSYYLSGTTADSAASIFTNTSSASPASGIGVQLSNSSGVLTANKNVSLGNVGTTPVSLGLTASYARTSGQVVAGNVQSVVGVTFVYQ</sequence>
<dbReference type="GO" id="GO:0009289">
    <property type="term" value="C:pilus"/>
    <property type="evidence" value="ECO:0007669"/>
    <property type="project" value="UniProtKB-SubCell"/>
</dbReference>
<keyword evidence="4" id="KW-0732">Signal</keyword>
<dbReference type="SUPFAM" id="SSF49401">
    <property type="entry name" value="Bacterial adhesins"/>
    <property type="match status" value="2"/>
</dbReference>
<dbReference type="Gene3D" id="2.60.40.1090">
    <property type="entry name" value="Fimbrial-type adhesion domain"/>
    <property type="match status" value="2"/>
</dbReference>
<dbReference type="InterPro" id="IPR008966">
    <property type="entry name" value="Adhesion_dom_sf"/>
</dbReference>
<protein>
    <submittedName>
        <fullName evidence="7">Fimbrial protein</fullName>
    </submittedName>
</protein>
<feature type="signal peptide" evidence="4">
    <location>
        <begin position="1"/>
        <end position="21"/>
    </location>
</feature>
<keyword evidence="3" id="KW-0281">Fimbrium</keyword>
<dbReference type="EMBL" id="CP015579">
    <property type="protein sequence ID" value="ARU96336.1"/>
    <property type="molecule type" value="Genomic_DNA"/>
</dbReference>
<dbReference type="Pfam" id="PF00419">
    <property type="entry name" value="Fimbrial"/>
    <property type="match status" value="1"/>
</dbReference>
<dbReference type="Proteomes" id="UP000195814">
    <property type="component" value="Chromosome"/>
</dbReference>
<dbReference type="PANTHER" id="PTHR33420">
    <property type="entry name" value="FIMBRIAL SUBUNIT ELFA-RELATED"/>
    <property type="match status" value="1"/>
</dbReference>
<dbReference type="InterPro" id="IPR050263">
    <property type="entry name" value="Bact_Fimbrial_Adh_Pro"/>
</dbReference>
<name>A0A1Y0LE26_TATCI</name>
<feature type="chain" id="PRO_5012191962" evidence="4">
    <location>
        <begin position="22"/>
        <end position="299"/>
    </location>
</feature>
<dbReference type="EMBL" id="CP015581">
    <property type="protein sequence ID" value="ARV00370.1"/>
    <property type="molecule type" value="Genomic_DNA"/>
</dbReference>
<keyword evidence="9" id="KW-1185">Reference proteome</keyword>
<dbReference type="RefSeq" id="WP_087490631.1">
    <property type="nucleotide sequence ID" value="NZ_CP015579.1"/>
</dbReference>
<proteinExistence type="inferred from homology"/>
<reference evidence="9 10" key="1">
    <citation type="submission" date="2016-05" db="EMBL/GenBank/DDBJ databases">
        <title>Complete genome sequence of two 2,5-diketo-D-glunonic acid producing strain Tatumella citrea.</title>
        <authorList>
            <person name="Duan C."/>
            <person name="Yang J."/>
            <person name="Yang S."/>
        </authorList>
    </citation>
    <scope>NUCLEOTIDE SEQUENCE [LARGE SCALE GENOMIC DNA]</scope>
    <source>
        <strain evidence="8 9">ATCC 39140</strain>
        <strain evidence="7 10">DSM 13699</strain>
    </source>
</reference>
<comment type="similarity">
    <text evidence="2">Belongs to the fimbrial protein family.</text>
</comment>
<dbReference type="Pfam" id="PF09160">
    <property type="entry name" value="FimH_man-bind"/>
    <property type="match status" value="1"/>
</dbReference>
<evidence type="ECO:0000313" key="7">
    <source>
        <dbReference type="EMBL" id="ARU96336.1"/>
    </source>
</evidence>
<dbReference type="InterPro" id="IPR000259">
    <property type="entry name" value="Adhesion_dom_fimbrial"/>
</dbReference>
<dbReference type="CDD" id="cd10466">
    <property type="entry name" value="FimH_man-bind"/>
    <property type="match status" value="1"/>
</dbReference>